<dbReference type="GO" id="GO:0042277">
    <property type="term" value="F:peptide binding"/>
    <property type="evidence" value="ECO:0007669"/>
    <property type="project" value="TreeGrafter"/>
</dbReference>
<dbReference type="InterPro" id="IPR027268">
    <property type="entry name" value="Peptidase_M4/M1_CTD_sf"/>
</dbReference>
<proteinExistence type="predicted"/>
<accession>A0A816HM36</accession>
<name>A0A816HM36_ADIRI</name>
<evidence type="ECO:0000313" key="2">
    <source>
        <dbReference type="EMBL" id="CAF1689155.1"/>
    </source>
</evidence>
<dbReference type="GO" id="GO:0043171">
    <property type="term" value="P:peptide catabolic process"/>
    <property type="evidence" value="ECO:0007669"/>
    <property type="project" value="TreeGrafter"/>
</dbReference>
<dbReference type="InterPro" id="IPR050344">
    <property type="entry name" value="Peptidase_M1_aminopeptidases"/>
</dbReference>
<dbReference type="Gene3D" id="1.10.390.10">
    <property type="entry name" value="Neutral Protease Domain 2"/>
    <property type="match status" value="1"/>
</dbReference>
<dbReference type="Pfam" id="PF01433">
    <property type="entry name" value="Peptidase_M1"/>
    <property type="match status" value="1"/>
</dbReference>
<dbReference type="SUPFAM" id="SSF55486">
    <property type="entry name" value="Metalloproteases ('zincins'), catalytic domain"/>
    <property type="match status" value="1"/>
</dbReference>
<dbReference type="PANTHER" id="PTHR11533">
    <property type="entry name" value="PROTEASE M1 ZINC METALLOPROTEASE"/>
    <property type="match status" value="1"/>
</dbReference>
<dbReference type="GO" id="GO:0016020">
    <property type="term" value="C:membrane"/>
    <property type="evidence" value="ECO:0007669"/>
    <property type="project" value="TreeGrafter"/>
</dbReference>
<evidence type="ECO:0000313" key="3">
    <source>
        <dbReference type="Proteomes" id="UP000663828"/>
    </source>
</evidence>
<keyword evidence="3" id="KW-1185">Reference proteome</keyword>
<organism evidence="2 3">
    <name type="scientific">Adineta ricciae</name>
    <name type="common">Rotifer</name>
    <dbReference type="NCBI Taxonomy" id="249248"/>
    <lineage>
        <taxon>Eukaryota</taxon>
        <taxon>Metazoa</taxon>
        <taxon>Spiralia</taxon>
        <taxon>Gnathifera</taxon>
        <taxon>Rotifera</taxon>
        <taxon>Eurotatoria</taxon>
        <taxon>Bdelloidea</taxon>
        <taxon>Adinetida</taxon>
        <taxon>Adinetidae</taxon>
        <taxon>Adineta</taxon>
    </lineage>
</organism>
<gene>
    <name evidence="2" type="ORF">XAT740_LOCUS63177</name>
</gene>
<reference evidence="2" key="1">
    <citation type="submission" date="2021-02" db="EMBL/GenBank/DDBJ databases">
        <authorList>
            <person name="Nowell W R."/>
        </authorList>
    </citation>
    <scope>NUCLEOTIDE SEQUENCE</scope>
</reference>
<sequence length="86" mass="9718">MDSLYSTHPISVEVTHPDEINSIFDAISYNKGASILRMLYTVLGQSTFFKGVSDYLNHFRYGNAVQDELWTFLNAAINPSVLDNRS</sequence>
<dbReference type="GO" id="GO:0008270">
    <property type="term" value="F:zinc ion binding"/>
    <property type="evidence" value="ECO:0007669"/>
    <property type="project" value="InterPro"/>
</dbReference>
<evidence type="ECO:0000259" key="1">
    <source>
        <dbReference type="Pfam" id="PF01433"/>
    </source>
</evidence>
<dbReference type="InterPro" id="IPR014782">
    <property type="entry name" value="Peptidase_M1_dom"/>
</dbReference>
<dbReference type="GO" id="GO:0006508">
    <property type="term" value="P:proteolysis"/>
    <property type="evidence" value="ECO:0007669"/>
    <property type="project" value="TreeGrafter"/>
</dbReference>
<dbReference type="PANTHER" id="PTHR11533:SF294">
    <property type="entry name" value="THYROTROPIN-RELEASING HORMONE-DEGRADING ECTOENZYME"/>
    <property type="match status" value="1"/>
</dbReference>
<dbReference type="GO" id="GO:0005737">
    <property type="term" value="C:cytoplasm"/>
    <property type="evidence" value="ECO:0007669"/>
    <property type="project" value="TreeGrafter"/>
</dbReference>
<dbReference type="AlphaFoldDB" id="A0A816HM36"/>
<feature type="non-terminal residue" evidence="2">
    <location>
        <position position="1"/>
    </location>
</feature>
<dbReference type="GO" id="GO:0070006">
    <property type="term" value="F:metalloaminopeptidase activity"/>
    <property type="evidence" value="ECO:0007669"/>
    <property type="project" value="TreeGrafter"/>
</dbReference>
<dbReference type="GO" id="GO:0005615">
    <property type="term" value="C:extracellular space"/>
    <property type="evidence" value="ECO:0007669"/>
    <property type="project" value="TreeGrafter"/>
</dbReference>
<feature type="domain" description="Peptidase M1 membrane alanine aminopeptidase" evidence="1">
    <location>
        <begin position="1"/>
        <end position="80"/>
    </location>
</feature>
<comment type="caution">
    <text evidence="2">The sequence shown here is derived from an EMBL/GenBank/DDBJ whole genome shotgun (WGS) entry which is preliminary data.</text>
</comment>
<dbReference type="Proteomes" id="UP000663828">
    <property type="component" value="Unassembled WGS sequence"/>
</dbReference>
<dbReference type="EMBL" id="CAJNOR010018982">
    <property type="protein sequence ID" value="CAF1689155.1"/>
    <property type="molecule type" value="Genomic_DNA"/>
</dbReference>
<protein>
    <recommendedName>
        <fullName evidence="1">Peptidase M1 membrane alanine aminopeptidase domain-containing protein</fullName>
    </recommendedName>
</protein>